<gene>
    <name evidence="8" type="ORF">JI435_054510</name>
</gene>
<dbReference type="InterPro" id="IPR052337">
    <property type="entry name" value="SAT4-like"/>
</dbReference>
<organism evidence="8 9">
    <name type="scientific">Phaeosphaeria nodorum (strain SN15 / ATCC MYA-4574 / FGSC 10173)</name>
    <name type="common">Glume blotch fungus</name>
    <name type="synonym">Parastagonospora nodorum</name>
    <dbReference type="NCBI Taxonomy" id="321614"/>
    <lineage>
        <taxon>Eukaryota</taxon>
        <taxon>Fungi</taxon>
        <taxon>Dikarya</taxon>
        <taxon>Ascomycota</taxon>
        <taxon>Pezizomycotina</taxon>
        <taxon>Dothideomycetes</taxon>
        <taxon>Pleosporomycetidae</taxon>
        <taxon>Pleosporales</taxon>
        <taxon>Pleosporineae</taxon>
        <taxon>Phaeosphaeriaceae</taxon>
        <taxon>Parastagonospora</taxon>
    </lineage>
</organism>
<reference evidence="9" key="1">
    <citation type="journal article" date="2021" name="BMC Genomics">
        <title>Chromosome-level genome assembly and manually-curated proteome of model necrotroph Parastagonospora nodorum Sn15 reveals a genome-wide trove of candidate effector homologs, and redundancy of virulence-related functions within an accessory chromosome.</title>
        <authorList>
            <person name="Bertazzoni S."/>
            <person name="Jones D.A.B."/>
            <person name="Phan H.T."/>
            <person name="Tan K.-C."/>
            <person name="Hane J.K."/>
        </authorList>
    </citation>
    <scope>NUCLEOTIDE SEQUENCE [LARGE SCALE GENOMIC DNA]</scope>
    <source>
        <strain evidence="9">SN15 / ATCC MYA-4574 / FGSC 10173)</strain>
    </source>
</reference>
<dbReference type="OrthoDB" id="444631at2759"/>
<dbReference type="EMBL" id="CP069035">
    <property type="protein sequence ID" value="QRD02510.1"/>
    <property type="molecule type" value="Genomic_DNA"/>
</dbReference>
<evidence type="ECO:0000256" key="1">
    <source>
        <dbReference type="ARBA" id="ARBA00004141"/>
    </source>
</evidence>
<evidence type="ECO:0000256" key="6">
    <source>
        <dbReference type="SAM" id="Phobius"/>
    </source>
</evidence>
<dbReference type="VEuPathDB" id="FungiDB:JI435_054510"/>
<keyword evidence="2 6" id="KW-0812">Transmembrane</keyword>
<evidence type="ECO:0000256" key="5">
    <source>
        <dbReference type="ARBA" id="ARBA00038359"/>
    </source>
</evidence>
<comment type="subcellular location">
    <subcellularLocation>
        <location evidence="1">Membrane</location>
        <topology evidence="1">Multi-pass membrane protein</topology>
    </subcellularLocation>
</comment>
<dbReference type="InterPro" id="IPR049326">
    <property type="entry name" value="Rhodopsin_dom_fungi"/>
</dbReference>
<keyword evidence="9" id="KW-1185">Reference proteome</keyword>
<feature type="transmembrane region" description="Helical" evidence="6">
    <location>
        <begin position="122"/>
        <end position="148"/>
    </location>
</feature>
<evidence type="ECO:0000256" key="2">
    <source>
        <dbReference type="ARBA" id="ARBA00022692"/>
    </source>
</evidence>
<evidence type="ECO:0000259" key="7">
    <source>
        <dbReference type="Pfam" id="PF20684"/>
    </source>
</evidence>
<evidence type="ECO:0000313" key="8">
    <source>
        <dbReference type="EMBL" id="QRD02510.1"/>
    </source>
</evidence>
<proteinExistence type="inferred from homology"/>
<dbReference type="AlphaFoldDB" id="A0A7U2I5F6"/>
<evidence type="ECO:0000256" key="4">
    <source>
        <dbReference type="ARBA" id="ARBA00023136"/>
    </source>
</evidence>
<feature type="transmembrane region" description="Helical" evidence="6">
    <location>
        <begin position="242"/>
        <end position="260"/>
    </location>
</feature>
<protein>
    <recommendedName>
        <fullName evidence="7">Rhodopsin domain-containing protein</fullName>
    </recommendedName>
</protein>
<feature type="transmembrane region" description="Helical" evidence="6">
    <location>
        <begin position="6"/>
        <end position="29"/>
    </location>
</feature>
<sequence>MEIVLSIILQALLIFLAFATTLVRSCIRLRIERRSFTLPDYFVWAGWLCSLGWFICSVLALRLQINHPLAEPDQTTDSVDYLVIVFISSYFFDIGLYFPKAALIAFYGWLIPHGFRNLQLAIYASCIYMTCAFVATLLTDTLTCLPVSDNWSIVQQSSSLWNTYEALAINWSLNWSTDLLLFILPFFLLRYLKLHKRQKMALCGVFSLGLITIVISLVRFIVYTVPGDYSLEDASGDLWCTAEMSIAIIVVSLPALKVLIMRSVPSTANCSTDGHFQSESRKHMEAYIPRSLGGSFEKACGPKFWQFNTDADPNDEHGV</sequence>
<feature type="transmembrane region" description="Helical" evidence="6">
    <location>
        <begin position="41"/>
        <end position="61"/>
    </location>
</feature>
<dbReference type="PANTHER" id="PTHR33048:SF123">
    <property type="entry name" value="INTEGRAL MEMBRANE PROTEIN"/>
    <property type="match status" value="1"/>
</dbReference>
<evidence type="ECO:0000256" key="3">
    <source>
        <dbReference type="ARBA" id="ARBA00022989"/>
    </source>
</evidence>
<feature type="domain" description="Rhodopsin" evidence="7">
    <location>
        <begin position="24"/>
        <end position="261"/>
    </location>
</feature>
<dbReference type="PANTHER" id="PTHR33048">
    <property type="entry name" value="PTH11-LIKE INTEGRAL MEMBRANE PROTEIN (AFU_ORTHOLOGUE AFUA_5G11245)"/>
    <property type="match status" value="1"/>
</dbReference>
<dbReference type="Pfam" id="PF20684">
    <property type="entry name" value="Fung_rhodopsin"/>
    <property type="match status" value="1"/>
</dbReference>
<name>A0A7U2I5F6_PHANO</name>
<feature type="transmembrane region" description="Helical" evidence="6">
    <location>
        <begin position="168"/>
        <end position="189"/>
    </location>
</feature>
<evidence type="ECO:0000313" key="9">
    <source>
        <dbReference type="Proteomes" id="UP000663193"/>
    </source>
</evidence>
<accession>A0A7U2I5F6</accession>
<dbReference type="GO" id="GO:0016020">
    <property type="term" value="C:membrane"/>
    <property type="evidence" value="ECO:0007669"/>
    <property type="project" value="UniProtKB-SubCell"/>
</dbReference>
<feature type="transmembrane region" description="Helical" evidence="6">
    <location>
        <begin position="81"/>
        <end position="110"/>
    </location>
</feature>
<feature type="transmembrane region" description="Helical" evidence="6">
    <location>
        <begin position="201"/>
        <end position="222"/>
    </location>
</feature>
<keyword evidence="4 6" id="KW-0472">Membrane</keyword>
<keyword evidence="3 6" id="KW-1133">Transmembrane helix</keyword>
<comment type="similarity">
    <text evidence="5">Belongs to the SAT4 family.</text>
</comment>
<dbReference type="Proteomes" id="UP000663193">
    <property type="component" value="Chromosome 13"/>
</dbReference>